<feature type="region of interest" description="Disordered" evidence="1">
    <location>
        <begin position="1"/>
        <end position="26"/>
    </location>
</feature>
<accession>A0A1X7USY8</accession>
<feature type="region of interest" description="Disordered" evidence="1">
    <location>
        <begin position="44"/>
        <end position="66"/>
    </location>
</feature>
<sequence length="75" mass="8637">MKRSGNDLRSFFSKYPRLSKDTHDDDTFADTRDIEIDLSLQSEPKERDTCDTTEMETNESSSTLQIDECKINDIG</sequence>
<evidence type="ECO:0000256" key="1">
    <source>
        <dbReference type="SAM" id="MobiDB-lite"/>
    </source>
</evidence>
<reference evidence="2" key="1">
    <citation type="submission" date="2017-05" db="UniProtKB">
        <authorList>
            <consortium name="EnsemblMetazoa"/>
        </authorList>
    </citation>
    <scope>IDENTIFICATION</scope>
</reference>
<name>A0A1X7USY8_AMPQE</name>
<dbReference type="InParanoid" id="A0A1X7USY8"/>
<dbReference type="EnsemblMetazoa" id="Aqu2.1.30776_001">
    <property type="protein sequence ID" value="Aqu2.1.30776_001"/>
    <property type="gene ID" value="Aqu2.1.30776"/>
</dbReference>
<evidence type="ECO:0000313" key="2">
    <source>
        <dbReference type="EnsemblMetazoa" id="Aqu2.1.30776_001"/>
    </source>
</evidence>
<proteinExistence type="predicted"/>
<protein>
    <submittedName>
        <fullName evidence="2">Uncharacterized protein</fullName>
    </submittedName>
</protein>
<dbReference type="AlphaFoldDB" id="A0A1X7USY8"/>
<organism evidence="2">
    <name type="scientific">Amphimedon queenslandica</name>
    <name type="common">Sponge</name>
    <dbReference type="NCBI Taxonomy" id="400682"/>
    <lineage>
        <taxon>Eukaryota</taxon>
        <taxon>Metazoa</taxon>
        <taxon>Porifera</taxon>
        <taxon>Demospongiae</taxon>
        <taxon>Heteroscleromorpha</taxon>
        <taxon>Haplosclerida</taxon>
        <taxon>Niphatidae</taxon>
        <taxon>Amphimedon</taxon>
    </lineage>
</organism>